<evidence type="ECO:0000256" key="3">
    <source>
        <dbReference type="ARBA" id="ARBA00022448"/>
    </source>
</evidence>
<evidence type="ECO:0000256" key="4">
    <source>
        <dbReference type="ARBA" id="ARBA00022475"/>
    </source>
</evidence>
<dbReference type="InterPro" id="IPR051322">
    <property type="entry name" value="AA_ABC_Transporter_Permease"/>
</dbReference>
<comment type="similarity">
    <text evidence="2">Belongs to the binding-protein-dependent transport system permease family. CysTW subfamily.</text>
</comment>
<dbReference type="AlphaFoldDB" id="A0A6N2R7L5"/>
<reference evidence="10" key="1">
    <citation type="submission" date="2019-11" db="EMBL/GenBank/DDBJ databases">
        <authorList>
            <person name="Feng L."/>
        </authorList>
    </citation>
    <scope>NUCLEOTIDE SEQUENCE</scope>
    <source>
        <strain evidence="10">AundefinedLFYP135</strain>
    </source>
</reference>
<evidence type="ECO:0000259" key="9">
    <source>
        <dbReference type="PROSITE" id="PS50928"/>
    </source>
</evidence>
<evidence type="ECO:0000313" key="10">
    <source>
        <dbReference type="EMBL" id="VYS76787.1"/>
    </source>
</evidence>
<name>A0A6N2R7L5_9FIRM</name>
<dbReference type="InterPro" id="IPR035906">
    <property type="entry name" value="MetI-like_sf"/>
</dbReference>
<sequence length="226" mass="24286">MPEVIASLIPNVLDRVPELVKSFQQTLYLIAFSGAISFVIGMVLGVVLTVTKPGNILENKLVYTTLDRVINLFRSIPFIILIGALIPLTRAVVGTAIGTKGAILPLIFGTVPFFARQIETALAQMDKGLIEAAQAMGSSPWEIIFRVYLKESVPGIVRATTITFVSLVGLTAMAGAVGGGGLGDFAIRYGHQRNMVDITYVTVVIILLMISLIQGIGNYIIKKTTH</sequence>
<dbReference type="PANTHER" id="PTHR30450">
    <property type="entry name" value="ABC TRANSPORTER PERMEASE"/>
    <property type="match status" value="1"/>
</dbReference>
<evidence type="ECO:0000256" key="6">
    <source>
        <dbReference type="ARBA" id="ARBA00022989"/>
    </source>
</evidence>
<evidence type="ECO:0000256" key="2">
    <source>
        <dbReference type="ARBA" id="ARBA00007069"/>
    </source>
</evidence>
<keyword evidence="6 8" id="KW-1133">Transmembrane helix</keyword>
<feature type="transmembrane region" description="Helical" evidence="8">
    <location>
        <begin position="92"/>
        <end position="115"/>
    </location>
</feature>
<dbReference type="GO" id="GO:0048473">
    <property type="term" value="P:D-methionine transmembrane transport"/>
    <property type="evidence" value="ECO:0007669"/>
    <property type="project" value="TreeGrafter"/>
</dbReference>
<accession>A0A6N2R7L5</accession>
<keyword evidence="7 8" id="KW-0472">Membrane</keyword>
<dbReference type="PROSITE" id="PS50928">
    <property type="entry name" value="ABC_TM1"/>
    <property type="match status" value="1"/>
</dbReference>
<dbReference type="InterPro" id="IPR000515">
    <property type="entry name" value="MetI-like"/>
</dbReference>
<comment type="subcellular location">
    <subcellularLocation>
        <location evidence="1 8">Cell membrane</location>
        <topology evidence="1 8">Multi-pass membrane protein</topology>
    </subcellularLocation>
</comment>
<feature type="transmembrane region" description="Helical" evidence="8">
    <location>
        <begin position="69"/>
        <end position="86"/>
    </location>
</feature>
<dbReference type="PANTHER" id="PTHR30450:SF1">
    <property type="entry name" value="D-METHIONINE TRANSPORT SYSTEM PERMEASE PROTEIN METI-RELATED"/>
    <property type="match status" value="1"/>
</dbReference>
<dbReference type="SUPFAM" id="SSF161098">
    <property type="entry name" value="MetI-like"/>
    <property type="match status" value="1"/>
</dbReference>
<dbReference type="CDD" id="cd06261">
    <property type="entry name" value="TM_PBP2"/>
    <property type="match status" value="1"/>
</dbReference>
<keyword evidence="3 8" id="KW-0813">Transport</keyword>
<dbReference type="GO" id="GO:0005886">
    <property type="term" value="C:plasma membrane"/>
    <property type="evidence" value="ECO:0007669"/>
    <property type="project" value="UniProtKB-SubCell"/>
</dbReference>
<evidence type="ECO:0000256" key="8">
    <source>
        <dbReference type="RuleBase" id="RU363032"/>
    </source>
</evidence>
<keyword evidence="5 8" id="KW-0812">Transmembrane</keyword>
<evidence type="ECO:0000256" key="5">
    <source>
        <dbReference type="ARBA" id="ARBA00022692"/>
    </source>
</evidence>
<evidence type="ECO:0000256" key="7">
    <source>
        <dbReference type="ARBA" id="ARBA00023136"/>
    </source>
</evidence>
<dbReference type="EMBL" id="CACRSL010000003">
    <property type="protein sequence ID" value="VYS76787.1"/>
    <property type="molecule type" value="Genomic_DNA"/>
</dbReference>
<dbReference type="Pfam" id="PF00528">
    <property type="entry name" value="BPD_transp_1"/>
    <property type="match status" value="1"/>
</dbReference>
<feature type="transmembrane region" description="Helical" evidence="8">
    <location>
        <begin position="198"/>
        <end position="221"/>
    </location>
</feature>
<protein>
    <submittedName>
        <fullName evidence="10">Methionine import system permease protein MetP</fullName>
    </submittedName>
</protein>
<dbReference type="FunFam" id="1.10.3720.10:FF:000002">
    <property type="entry name" value="D-methionine ABC transporter permease MetI"/>
    <property type="match status" value="1"/>
</dbReference>
<keyword evidence="4" id="KW-1003">Cell membrane</keyword>
<organism evidence="10">
    <name type="scientific">uncultured Anaerotruncus sp</name>
    <dbReference type="NCBI Taxonomy" id="905011"/>
    <lineage>
        <taxon>Bacteria</taxon>
        <taxon>Bacillati</taxon>
        <taxon>Bacillota</taxon>
        <taxon>Clostridia</taxon>
        <taxon>Eubacteriales</taxon>
        <taxon>Oscillospiraceae</taxon>
        <taxon>Anaerotruncus</taxon>
        <taxon>environmental samples</taxon>
    </lineage>
</organism>
<feature type="domain" description="ABC transmembrane type-1" evidence="9">
    <location>
        <begin position="23"/>
        <end position="214"/>
    </location>
</feature>
<evidence type="ECO:0000256" key="1">
    <source>
        <dbReference type="ARBA" id="ARBA00004651"/>
    </source>
</evidence>
<gene>
    <name evidence="10" type="primary">metP</name>
    <name evidence="10" type="ORF">AULFYP135_00276</name>
</gene>
<dbReference type="Gene3D" id="1.10.3720.10">
    <property type="entry name" value="MetI-like"/>
    <property type="match status" value="1"/>
</dbReference>
<proteinExistence type="inferred from homology"/>
<feature type="transmembrane region" description="Helical" evidence="8">
    <location>
        <begin position="156"/>
        <end position="178"/>
    </location>
</feature>
<feature type="transmembrane region" description="Helical" evidence="8">
    <location>
        <begin position="27"/>
        <end position="48"/>
    </location>
</feature>